<dbReference type="PANTHER" id="PTHR33908:SF11">
    <property type="entry name" value="MEMBRANE PROTEIN"/>
    <property type="match status" value="1"/>
</dbReference>
<dbReference type="GO" id="GO:0005886">
    <property type="term" value="C:plasma membrane"/>
    <property type="evidence" value="ECO:0007669"/>
    <property type="project" value="UniProtKB-SubCell"/>
</dbReference>
<evidence type="ECO:0000313" key="10">
    <source>
        <dbReference type="Proteomes" id="UP000273278"/>
    </source>
</evidence>
<dbReference type="EMBL" id="CP017686">
    <property type="protein sequence ID" value="AYQ54283.1"/>
    <property type="molecule type" value="Genomic_DNA"/>
</dbReference>
<dbReference type="OMA" id="GHICRIR"/>
<feature type="transmembrane region" description="Helical" evidence="8">
    <location>
        <begin position="236"/>
        <end position="257"/>
    </location>
</feature>
<dbReference type="Pfam" id="PF09594">
    <property type="entry name" value="GT87"/>
    <property type="match status" value="1"/>
</dbReference>
<keyword evidence="2" id="KW-1003">Cell membrane</keyword>
<name>A0A3G3IEP8_9ARCH</name>
<keyword evidence="7 8" id="KW-0472">Membrane</keyword>
<feature type="transmembrane region" description="Helical" evidence="8">
    <location>
        <begin position="325"/>
        <end position="352"/>
    </location>
</feature>
<evidence type="ECO:0000256" key="8">
    <source>
        <dbReference type="SAM" id="Phobius"/>
    </source>
</evidence>
<evidence type="ECO:0000256" key="1">
    <source>
        <dbReference type="ARBA" id="ARBA00004651"/>
    </source>
</evidence>
<feature type="transmembrane region" description="Helical" evidence="8">
    <location>
        <begin position="124"/>
        <end position="141"/>
    </location>
</feature>
<evidence type="ECO:0000256" key="6">
    <source>
        <dbReference type="ARBA" id="ARBA00022989"/>
    </source>
</evidence>
<keyword evidence="4" id="KW-0808">Transferase</keyword>
<organism evidence="9 10">
    <name type="scientific">Methanomethylophilus alvi</name>
    <dbReference type="NCBI Taxonomy" id="1291540"/>
    <lineage>
        <taxon>Archaea</taxon>
        <taxon>Methanobacteriati</taxon>
        <taxon>Thermoplasmatota</taxon>
        <taxon>Thermoplasmata</taxon>
        <taxon>Methanomassiliicoccales</taxon>
        <taxon>Methanomethylophilaceae</taxon>
        <taxon>Methanomethylophilus</taxon>
    </lineage>
</organism>
<feature type="transmembrane region" description="Helical" evidence="8">
    <location>
        <begin position="422"/>
        <end position="441"/>
    </location>
</feature>
<evidence type="ECO:0000256" key="7">
    <source>
        <dbReference type="ARBA" id="ARBA00023136"/>
    </source>
</evidence>
<proteinExistence type="predicted"/>
<evidence type="ECO:0008006" key="11">
    <source>
        <dbReference type="Google" id="ProtNLM"/>
    </source>
</evidence>
<feature type="transmembrane region" description="Helical" evidence="8">
    <location>
        <begin position="194"/>
        <end position="224"/>
    </location>
</feature>
<reference evidence="9 10" key="1">
    <citation type="submission" date="2016-10" db="EMBL/GenBank/DDBJ databases">
        <title>Complete genome of the TMA-utilizing, human hosted archaeon Methanomethylophilus alvus Gen. nov, sp. nov., strain Mx-05, derived from a pure culture.</title>
        <authorList>
            <person name="Brugere J.-F."/>
            <person name="Ben Hania W."/>
            <person name="Chaudhary P.P."/>
            <person name="Gaci N."/>
            <person name="Borrel G."/>
            <person name="Cao Van Tuat L."/>
            <person name="Fardeau M.-L."/>
            <person name="Harris H.M.B."/>
            <person name="O'Toole P.W."/>
            <person name="Ollivier B."/>
        </authorList>
    </citation>
    <scope>NUCLEOTIDE SEQUENCE [LARGE SCALE GENOMIC DNA]</scope>
    <source>
        <strain evidence="9 10">Mx-05</strain>
    </source>
</reference>
<keyword evidence="6 8" id="KW-1133">Transmembrane helix</keyword>
<keyword evidence="3" id="KW-0328">Glycosyltransferase</keyword>
<dbReference type="GO" id="GO:0016758">
    <property type="term" value="F:hexosyltransferase activity"/>
    <property type="evidence" value="ECO:0007669"/>
    <property type="project" value="InterPro"/>
</dbReference>
<dbReference type="InterPro" id="IPR018584">
    <property type="entry name" value="GT87"/>
</dbReference>
<keyword evidence="5 8" id="KW-0812">Transmembrane</keyword>
<dbReference type="GO" id="GO:0016763">
    <property type="term" value="F:pentosyltransferase activity"/>
    <property type="evidence" value="ECO:0007669"/>
    <property type="project" value="TreeGrafter"/>
</dbReference>
<sequence length="457" mass="50364">MHEWPCIDKIRGHICRIRHPLAAIVIAGLAIHLLIMLLAMVYDSDYWAIVIRNINAGEGLYGMEGYYYTPVWGYILGLVSAFQNACLSLGDSAVRVFDVIYFEASGHQTSATVTSLVFNYCTKLPLLICDVILAYLTYVLVDELKHDRKKATLAFALVFLCPVIIGSTGIIGMPDTLAATFMMLSLLLVIKNRSLLAGMCFAMAVLTKFFPVFLFFPLVVYVLARNRDDRRKGYTQVVMAAIGAISVMAVIFLPQIMAGDLSACFQFLTDRSGTSAESTLLSKLMGYTRILAYVLVIIASALVARSIYRTDADNLEKALLRGSMIVLALCLLYPPATQYIVVLVPLLAYYIAAENHKYIRCWKLLAIGATIVFMVSLSTHLLPLAVSTGLIEISSLEHFFDIWNSGAGVFTVWNIEFVIGSILQYAGILVVLLMAYGRYLNRLFGGGRSGKAEGNKG</sequence>
<evidence type="ECO:0000256" key="3">
    <source>
        <dbReference type="ARBA" id="ARBA00022676"/>
    </source>
</evidence>
<protein>
    <recommendedName>
        <fullName evidence="11">Glycosyltransferase RgtA/B/C/D-like domain-containing protein</fullName>
    </recommendedName>
</protein>
<evidence type="ECO:0000256" key="5">
    <source>
        <dbReference type="ARBA" id="ARBA00022692"/>
    </source>
</evidence>
<dbReference type="Proteomes" id="UP000273278">
    <property type="component" value="Chromosome"/>
</dbReference>
<dbReference type="RefSeq" id="WP_015503992.1">
    <property type="nucleotide sequence ID" value="NZ_CP017686.1"/>
</dbReference>
<evidence type="ECO:0000256" key="4">
    <source>
        <dbReference type="ARBA" id="ARBA00022679"/>
    </source>
</evidence>
<dbReference type="GeneID" id="41320886"/>
<feature type="transmembrane region" description="Helical" evidence="8">
    <location>
        <begin position="364"/>
        <end position="386"/>
    </location>
</feature>
<dbReference type="InterPro" id="IPR050297">
    <property type="entry name" value="LipidA_mod_glycosyltrf_83"/>
</dbReference>
<feature type="transmembrane region" description="Helical" evidence="8">
    <location>
        <begin position="284"/>
        <end position="304"/>
    </location>
</feature>
<feature type="transmembrane region" description="Helical" evidence="8">
    <location>
        <begin position="21"/>
        <end position="42"/>
    </location>
</feature>
<feature type="transmembrane region" description="Helical" evidence="8">
    <location>
        <begin position="153"/>
        <end position="174"/>
    </location>
</feature>
<dbReference type="AlphaFoldDB" id="A0A3G3IEP8"/>
<dbReference type="GO" id="GO:0008610">
    <property type="term" value="P:lipid biosynthetic process"/>
    <property type="evidence" value="ECO:0007669"/>
    <property type="project" value="UniProtKB-ARBA"/>
</dbReference>
<accession>A0A3G3IEP8</accession>
<evidence type="ECO:0000256" key="2">
    <source>
        <dbReference type="ARBA" id="ARBA00022475"/>
    </source>
</evidence>
<evidence type="ECO:0000313" key="9">
    <source>
        <dbReference type="EMBL" id="AYQ54283.1"/>
    </source>
</evidence>
<dbReference type="PANTHER" id="PTHR33908">
    <property type="entry name" value="MANNOSYLTRANSFERASE YKCB-RELATED"/>
    <property type="match status" value="1"/>
</dbReference>
<gene>
    <name evidence="9" type="ORF">BKD89_00410</name>
</gene>
<comment type="subcellular location">
    <subcellularLocation>
        <location evidence="1">Cell membrane</location>
        <topology evidence="1">Multi-pass membrane protein</topology>
    </subcellularLocation>
</comment>